<dbReference type="InterPro" id="IPR029028">
    <property type="entry name" value="Alpha/beta_knot_MTases"/>
</dbReference>
<keyword evidence="5" id="KW-0698">rRNA processing</keyword>
<dbReference type="GO" id="GO:0005737">
    <property type="term" value="C:cytoplasm"/>
    <property type="evidence" value="ECO:0007669"/>
    <property type="project" value="UniProtKB-SubCell"/>
</dbReference>
<dbReference type="Pfam" id="PF04452">
    <property type="entry name" value="Methyltrans_RNA"/>
    <property type="match status" value="1"/>
</dbReference>
<sequence>MPRIYITASLATNSEITIEGSAANHIGRVLRLKSGDKITLFNGKGGEYSATLTSIERQTIHAQVGEFNPRESESPLQITLAQGISRGERMDYTLQKSVELGVNRIIPLTTERCGVKLDEKRSAKRLLHWQGVIISACEQCGRNRIPEIQPVTSLAHWLGGNHAETQPFVLHHRAAHSLRQLARPSGPISLLIGPEGGLSENEIERASQRGFQGIQFGPRILRTETASITALAALQTHWGDLG</sequence>
<dbReference type="Gene3D" id="3.40.1280.10">
    <property type="match status" value="1"/>
</dbReference>
<comment type="subcellular location">
    <subcellularLocation>
        <location evidence="1">Cytoplasm</location>
    </subcellularLocation>
</comment>
<evidence type="ECO:0000313" key="13">
    <source>
        <dbReference type="EMBL" id="VAW89616.1"/>
    </source>
</evidence>
<dbReference type="GO" id="GO:0070475">
    <property type="term" value="P:rRNA base methylation"/>
    <property type="evidence" value="ECO:0007669"/>
    <property type="project" value="TreeGrafter"/>
</dbReference>
<evidence type="ECO:0000256" key="3">
    <source>
        <dbReference type="ARBA" id="ARBA00012328"/>
    </source>
</evidence>
<dbReference type="InterPro" id="IPR046887">
    <property type="entry name" value="RsmE_PUA-like"/>
</dbReference>
<dbReference type="Pfam" id="PF20260">
    <property type="entry name" value="PUA_4"/>
    <property type="match status" value="1"/>
</dbReference>
<comment type="catalytic activity">
    <reaction evidence="10">
        <text>uridine(1498) in 16S rRNA + S-adenosyl-L-methionine = N(3)-methyluridine(1498) in 16S rRNA + S-adenosyl-L-homocysteine + H(+)</text>
        <dbReference type="Rhea" id="RHEA:42920"/>
        <dbReference type="Rhea" id="RHEA-COMP:10283"/>
        <dbReference type="Rhea" id="RHEA-COMP:10284"/>
        <dbReference type="ChEBI" id="CHEBI:15378"/>
        <dbReference type="ChEBI" id="CHEBI:57856"/>
        <dbReference type="ChEBI" id="CHEBI:59789"/>
        <dbReference type="ChEBI" id="CHEBI:65315"/>
        <dbReference type="ChEBI" id="CHEBI:74502"/>
        <dbReference type="EC" id="2.1.1.193"/>
    </reaction>
</comment>
<feature type="domain" description="Ribosomal RNA small subunit methyltransferase E methyltransferase" evidence="11">
    <location>
        <begin position="73"/>
        <end position="235"/>
    </location>
</feature>
<evidence type="ECO:0000256" key="4">
    <source>
        <dbReference type="ARBA" id="ARBA00022490"/>
    </source>
</evidence>
<organism evidence="13">
    <name type="scientific">hydrothermal vent metagenome</name>
    <dbReference type="NCBI Taxonomy" id="652676"/>
    <lineage>
        <taxon>unclassified sequences</taxon>
        <taxon>metagenomes</taxon>
        <taxon>ecological metagenomes</taxon>
    </lineage>
</organism>
<dbReference type="PIRSF" id="PIRSF015601">
    <property type="entry name" value="MTase_slr0722"/>
    <property type="match status" value="1"/>
</dbReference>
<dbReference type="EMBL" id="UOFQ01000144">
    <property type="protein sequence ID" value="VAW89616.1"/>
    <property type="molecule type" value="Genomic_DNA"/>
</dbReference>
<evidence type="ECO:0000256" key="2">
    <source>
        <dbReference type="ARBA" id="ARBA00005528"/>
    </source>
</evidence>
<protein>
    <recommendedName>
        <fullName evidence="3">16S rRNA (uracil(1498)-N(3))-methyltransferase</fullName>
        <ecNumber evidence="3">2.1.1.193</ecNumber>
    </recommendedName>
</protein>
<evidence type="ECO:0000256" key="5">
    <source>
        <dbReference type="ARBA" id="ARBA00022552"/>
    </source>
</evidence>
<proteinExistence type="inferred from homology"/>
<evidence type="ECO:0000256" key="1">
    <source>
        <dbReference type="ARBA" id="ARBA00004496"/>
    </source>
</evidence>
<comment type="function">
    <text evidence="9">Specifically methylates the N3 position of the uracil ring of uridine 1498 (m3U1498) in 16S rRNA. Acts on the fully assembled 30S ribosomal subunit.</text>
</comment>
<dbReference type="NCBIfam" id="TIGR00046">
    <property type="entry name" value="RsmE family RNA methyltransferase"/>
    <property type="match status" value="1"/>
</dbReference>
<dbReference type="InterPro" id="IPR029026">
    <property type="entry name" value="tRNA_m1G_MTases_N"/>
</dbReference>
<dbReference type="GO" id="GO:0070042">
    <property type="term" value="F:rRNA (uridine-N3-)-methyltransferase activity"/>
    <property type="evidence" value="ECO:0007669"/>
    <property type="project" value="TreeGrafter"/>
</dbReference>
<dbReference type="SUPFAM" id="SSF75217">
    <property type="entry name" value="alpha/beta knot"/>
    <property type="match status" value="1"/>
</dbReference>
<keyword evidence="8" id="KW-0949">S-adenosyl-L-methionine</keyword>
<dbReference type="InterPro" id="IPR046886">
    <property type="entry name" value="RsmE_MTase_dom"/>
</dbReference>
<evidence type="ECO:0000259" key="11">
    <source>
        <dbReference type="Pfam" id="PF04452"/>
    </source>
</evidence>
<dbReference type="PANTHER" id="PTHR30027">
    <property type="entry name" value="RIBOSOMAL RNA SMALL SUBUNIT METHYLTRANSFERASE E"/>
    <property type="match status" value="1"/>
</dbReference>
<dbReference type="PANTHER" id="PTHR30027:SF3">
    <property type="entry name" value="16S RRNA (URACIL(1498)-N(3))-METHYLTRANSFERASE"/>
    <property type="match status" value="1"/>
</dbReference>
<dbReference type="AlphaFoldDB" id="A0A3B1A9W9"/>
<dbReference type="NCBIfam" id="NF008692">
    <property type="entry name" value="PRK11713.1-5"/>
    <property type="match status" value="1"/>
</dbReference>
<dbReference type="InterPro" id="IPR015947">
    <property type="entry name" value="PUA-like_sf"/>
</dbReference>
<evidence type="ECO:0000259" key="12">
    <source>
        <dbReference type="Pfam" id="PF20260"/>
    </source>
</evidence>
<accession>A0A3B1A9W9</accession>
<dbReference type="SUPFAM" id="SSF88697">
    <property type="entry name" value="PUA domain-like"/>
    <property type="match status" value="1"/>
</dbReference>
<dbReference type="Gene3D" id="2.40.240.20">
    <property type="entry name" value="Hypothetical PUA domain-like, domain 1"/>
    <property type="match status" value="1"/>
</dbReference>
<evidence type="ECO:0000256" key="8">
    <source>
        <dbReference type="ARBA" id="ARBA00022691"/>
    </source>
</evidence>
<evidence type="ECO:0000256" key="10">
    <source>
        <dbReference type="ARBA" id="ARBA00047944"/>
    </source>
</evidence>
<dbReference type="InterPro" id="IPR006700">
    <property type="entry name" value="RsmE"/>
</dbReference>
<keyword evidence="7 13" id="KW-0808">Transferase</keyword>
<evidence type="ECO:0000256" key="9">
    <source>
        <dbReference type="ARBA" id="ARBA00025699"/>
    </source>
</evidence>
<gene>
    <name evidence="13" type="ORF">MNBD_GAMMA17-706</name>
</gene>
<name>A0A3B1A9W9_9ZZZZ</name>
<dbReference type="EC" id="2.1.1.193" evidence="3"/>
<evidence type="ECO:0000256" key="6">
    <source>
        <dbReference type="ARBA" id="ARBA00022603"/>
    </source>
</evidence>
<dbReference type="CDD" id="cd18084">
    <property type="entry name" value="RsmE-like"/>
    <property type="match status" value="1"/>
</dbReference>
<keyword evidence="6 13" id="KW-0489">Methyltransferase</keyword>
<comment type="similarity">
    <text evidence="2">Belongs to the RNA methyltransferase RsmE family.</text>
</comment>
<feature type="domain" description="Ribosomal RNA small subunit methyltransferase E PUA-like" evidence="12">
    <location>
        <begin position="18"/>
        <end position="64"/>
    </location>
</feature>
<reference evidence="13" key="1">
    <citation type="submission" date="2018-06" db="EMBL/GenBank/DDBJ databases">
        <authorList>
            <person name="Zhirakovskaya E."/>
        </authorList>
    </citation>
    <scope>NUCLEOTIDE SEQUENCE</scope>
</reference>
<keyword evidence="4" id="KW-0963">Cytoplasm</keyword>
<evidence type="ECO:0000256" key="7">
    <source>
        <dbReference type="ARBA" id="ARBA00022679"/>
    </source>
</evidence>